<feature type="region of interest" description="Disordered" evidence="1">
    <location>
        <begin position="17"/>
        <end position="123"/>
    </location>
</feature>
<protein>
    <submittedName>
        <fullName evidence="2">Uncharacterized protein</fullName>
    </submittedName>
</protein>
<feature type="non-terminal residue" evidence="2">
    <location>
        <position position="123"/>
    </location>
</feature>
<dbReference type="AlphaFoldDB" id="A0A6J4V0W8"/>
<feature type="non-terminal residue" evidence="2">
    <location>
        <position position="1"/>
    </location>
</feature>
<organism evidence="2">
    <name type="scientific">uncultured Thermomicrobiales bacterium</name>
    <dbReference type="NCBI Taxonomy" id="1645740"/>
    <lineage>
        <taxon>Bacteria</taxon>
        <taxon>Pseudomonadati</taxon>
        <taxon>Thermomicrobiota</taxon>
        <taxon>Thermomicrobia</taxon>
        <taxon>Thermomicrobiales</taxon>
        <taxon>environmental samples</taxon>
    </lineage>
</organism>
<name>A0A6J4V0W8_9BACT</name>
<reference evidence="2" key="1">
    <citation type="submission" date="2020-02" db="EMBL/GenBank/DDBJ databases">
        <authorList>
            <person name="Meier V. D."/>
        </authorList>
    </citation>
    <scope>NUCLEOTIDE SEQUENCE</scope>
    <source>
        <strain evidence="2">AVDCRST_MAG70</strain>
    </source>
</reference>
<accession>A0A6J4V0W8</accession>
<proteinExistence type="predicted"/>
<dbReference type="EMBL" id="CADCWH010000312">
    <property type="protein sequence ID" value="CAA9564854.1"/>
    <property type="molecule type" value="Genomic_DNA"/>
</dbReference>
<evidence type="ECO:0000256" key="1">
    <source>
        <dbReference type="SAM" id="MobiDB-lite"/>
    </source>
</evidence>
<gene>
    <name evidence="2" type="ORF">AVDCRST_MAG70-1952</name>
</gene>
<evidence type="ECO:0000313" key="2">
    <source>
        <dbReference type="EMBL" id="CAA9564854.1"/>
    </source>
</evidence>
<sequence length="123" mass="13893">PPGHLRRACRYLRRHVPRLATDELDPPRRQTARLPAGAFRPGAVPDERWLRRRDRPIPVPRPPRGIPGVGAPGLRRGRRGEGRGPLPGHDRRRRRRRLDAGVRGPPLGPEGVRRRERPAGGPM</sequence>